<dbReference type="PANTHER" id="PTHR41259:SF1">
    <property type="entry name" value="DOUBLE-STRAND BREAK REPAIR RAD50 ATPASE, PUTATIVE-RELATED"/>
    <property type="match status" value="1"/>
</dbReference>
<reference evidence="5" key="1">
    <citation type="submission" date="2016-12" db="EMBL/GenBank/DDBJ databases">
        <authorList>
            <person name="Varghese N."/>
            <person name="Submissions S."/>
        </authorList>
    </citation>
    <scope>NUCLEOTIDE SEQUENCE [LARGE SCALE GENOMIC DNA]</scope>
    <source>
        <strain evidence="5">DSM 13020</strain>
    </source>
</reference>
<gene>
    <name evidence="4" type="ORF">SAMN02745226_01244</name>
</gene>
<dbReference type="PANTHER" id="PTHR41259">
    <property type="entry name" value="DOUBLE-STRAND BREAK REPAIR RAD50 ATPASE, PUTATIVE-RELATED"/>
    <property type="match status" value="1"/>
</dbReference>
<feature type="transmembrane region" description="Helical" evidence="2">
    <location>
        <begin position="336"/>
        <end position="354"/>
    </location>
</feature>
<feature type="coiled-coil region" evidence="1">
    <location>
        <begin position="379"/>
        <end position="466"/>
    </location>
</feature>
<sequence length="794" mass="92389">MRIKEINIKKYGPIENKVYKLGNFTLFYGPNESGKTMMVDAILRLLIGKKKGNSSIYKDIKGIDRVSEDPAGFVLIDKNGEEVTISSGEFAKTFKIQPDELRGILIIRNSDLTITENESSVYSQVADKLVSTDINKIKVIRERISDRAVTTDRGEYKNQEGKKYKDKYNVANLLVEEIEKLTSTLKEKKYDTMEIEMSELLEEQKQIEDTIKKVKLLKKKELVKDCKKLLEDLKRIEKELSTVEIYSENDLENISVRESKIENTKKQLEGLEGEINRLREKLNNISVELRDKNYYLPEKISLNNKAESLIDEISSYKQTYIKKDVYKRRAATLKKWSYIPLVAAGIIFLIFLLLNRNLILPFLISAGLTVISIVCFAVLKNTNNYLKKEEEEKNKILSEGSAIFSMGFNDIAELEYEIMKSQKQFKEFDEERKRLGFEETSHETFKNDLEKKHQELLAELSREQDLYNKTLLALKVANKEELKEKLEHKHLLDSERKKVRSILVKNLEVLTNSKLNDNEPIELLEHTIESLLSQELALLENQSDEELGSLIRLDIDELDEKNAEINQRLEKLRSAISIFQNTIHKIAAEALRYGLSECLPVDDIDNLYISDIEKLKENLLKFIKELERQKEYDEIARNILSEIEVEEKSTISRLFTESNLIKIFTDITDNRYTVQYDDKKNRPVVIDGRGRTFEPYQLSAGTYDQLYFSIRLALAEQLFGNEKAFFILDDPFIKYDKNRLKKQLEKLFELSKQGWQFVYFTAKDEVLETLENLQVPDSTNNALKDIQIYNIVDS</sequence>
<dbReference type="OrthoDB" id="9764467at2"/>
<evidence type="ECO:0000313" key="4">
    <source>
        <dbReference type="EMBL" id="SHN62146.1"/>
    </source>
</evidence>
<dbReference type="InterPro" id="IPR027417">
    <property type="entry name" value="P-loop_NTPase"/>
</dbReference>
<evidence type="ECO:0000313" key="5">
    <source>
        <dbReference type="Proteomes" id="UP000184207"/>
    </source>
</evidence>
<dbReference type="SUPFAM" id="SSF52540">
    <property type="entry name" value="P-loop containing nucleoside triphosphate hydrolases"/>
    <property type="match status" value="2"/>
</dbReference>
<dbReference type="InterPro" id="IPR038734">
    <property type="entry name" value="YhaN_AAA"/>
</dbReference>
<keyword evidence="1" id="KW-0175">Coiled coil</keyword>
<keyword evidence="2" id="KW-1133">Transmembrane helix</keyword>
<name>A0A1M7SUV0_FERGO</name>
<proteinExistence type="predicted"/>
<keyword evidence="2" id="KW-0812">Transmembrane</keyword>
<dbReference type="Gene3D" id="3.40.50.300">
    <property type="entry name" value="P-loop containing nucleotide triphosphate hydrolases"/>
    <property type="match status" value="2"/>
</dbReference>
<feature type="domain" description="YhaN AAA" evidence="3">
    <location>
        <begin position="1"/>
        <end position="49"/>
    </location>
</feature>
<feature type="coiled-coil region" evidence="1">
    <location>
        <begin position="555"/>
        <end position="582"/>
    </location>
</feature>
<evidence type="ECO:0000256" key="2">
    <source>
        <dbReference type="SAM" id="Phobius"/>
    </source>
</evidence>
<evidence type="ECO:0000259" key="3">
    <source>
        <dbReference type="Pfam" id="PF13514"/>
    </source>
</evidence>
<organism evidence="4 5">
    <name type="scientific">Fervidobacterium gondwanense DSM 13020</name>
    <dbReference type="NCBI Taxonomy" id="1121883"/>
    <lineage>
        <taxon>Bacteria</taxon>
        <taxon>Thermotogati</taxon>
        <taxon>Thermotogota</taxon>
        <taxon>Thermotogae</taxon>
        <taxon>Thermotogales</taxon>
        <taxon>Fervidobacteriaceae</taxon>
        <taxon>Fervidobacterium</taxon>
    </lineage>
</organism>
<dbReference type="EMBL" id="FRDJ01000006">
    <property type="protein sequence ID" value="SHN62146.1"/>
    <property type="molecule type" value="Genomic_DNA"/>
</dbReference>
<dbReference type="RefSeq" id="WP_072759511.1">
    <property type="nucleotide sequence ID" value="NZ_FRDJ01000006.1"/>
</dbReference>
<keyword evidence="2" id="KW-0472">Membrane</keyword>
<keyword evidence="5" id="KW-1185">Reference proteome</keyword>
<dbReference type="Proteomes" id="UP000184207">
    <property type="component" value="Unassembled WGS sequence"/>
</dbReference>
<evidence type="ECO:0000256" key="1">
    <source>
        <dbReference type="SAM" id="Coils"/>
    </source>
</evidence>
<dbReference type="AlphaFoldDB" id="A0A1M7SUV0"/>
<accession>A0A1M7SUV0</accession>
<dbReference type="STRING" id="1121883.SAMN02745226_01244"/>
<feature type="transmembrane region" description="Helical" evidence="2">
    <location>
        <begin position="360"/>
        <end position="379"/>
    </location>
</feature>
<protein>
    <submittedName>
        <fullName evidence="4">AAA domain-containing protein</fullName>
    </submittedName>
</protein>
<feature type="coiled-coil region" evidence="1">
    <location>
        <begin position="190"/>
        <end position="319"/>
    </location>
</feature>
<dbReference type="Pfam" id="PF13514">
    <property type="entry name" value="AAA_27"/>
    <property type="match status" value="1"/>
</dbReference>